<evidence type="ECO:0000313" key="4">
    <source>
        <dbReference type="Proteomes" id="UP001289374"/>
    </source>
</evidence>
<feature type="domain" description="Reverse transcriptase Ty1/copia-type" evidence="2">
    <location>
        <begin position="175"/>
        <end position="289"/>
    </location>
</feature>
<dbReference type="PANTHER" id="PTHR11439">
    <property type="entry name" value="GAG-POL-RELATED RETROTRANSPOSON"/>
    <property type="match status" value="1"/>
</dbReference>
<protein>
    <recommendedName>
        <fullName evidence="2">Reverse transcriptase Ty1/copia-type domain-containing protein</fullName>
    </recommendedName>
</protein>
<dbReference type="Pfam" id="PF07727">
    <property type="entry name" value="RVT_2"/>
    <property type="match status" value="1"/>
</dbReference>
<sequence length="467" mass="52264">MGEASTSKAKGKVAGREKRKKGEMFSTTAKTSNIPVTPLGGIKERGRDRKLTRGVGLRISLAAMKPTPKGRSGTFQVEDLEIGHRGGGVSFLGGSQDRGLVVDGSRNENGEETTLVAVREKRQRNLGIIFKQIMSQNQELVALDKYDTWELVALPPGKRVIGCRWVFKLKNNPVGWPLLQMDVNNAFLHEHLDDEVYMTPPKGYSVPTPRHICSLKCSLYGLKQASCQWNIELSGRLQAYGFLQCTHDHCLFIHSTFDSFTALLVYVEDILLTSDSDAELQAVKVHLDKYLHGILQDTHMLNAKDVSTPFPPELKLTSNSGTLLADPGVYQYLIGRLLYLDFTRPDASFVVQQFSQFLQYPWTCHWDTAMHVLRYLKGTSSLGLFFASYNTLQPFVFTDASWASCPESRRCIIDFCIFLGSTVVSWKTKKQATVSHSSAEAEYRSMGVAVSELLWVSYLLRGLCIPF</sequence>
<dbReference type="PANTHER" id="PTHR11439:SF470">
    <property type="entry name" value="CYSTEINE-RICH RLK (RECEPTOR-LIKE PROTEIN KINASE) 8"/>
    <property type="match status" value="1"/>
</dbReference>
<feature type="region of interest" description="Disordered" evidence="1">
    <location>
        <begin position="1"/>
        <end position="25"/>
    </location>
</feature>
<dbReference type="AlphaFoldDB" id="A0AAE1T8P8"/>
<proteinExistence type="predicted"/>
<reference evidence="3" key="2">
    <citation type="journal article" date="2024" name="Plant">
        <title>Genomic evolution and insights into agronomic trait innovations of Sesamum species.</title>
        <authorList>
            <person name="Miao H."/>
            <person name="Wang L."/>
            <person name="Qu L."/>
            <person name="Liu H."/>
            <person name="Sun Y."/>
            <person name="Le M."/>
            <person name="Wang Q."/>
            <person name="Wei S."/>
            <person name="Zheng Y."/>
            <person name="Lin W."/>
            <person name="Duan Y."/>
            <person name="Cao H."/>
            <person name="Xiong S."/>
            <person name="Wang X."/>
            <person name="Wei L."/>
            <person name="Li C."/>
            <person name="Ma Q."/>
            <person name="Ju M."/>
            <person name="Zhao R."/>
            <person name="Li G."/>
            <person name="Mu C."/>
            <person name="Tian Q."/>
            <person name="Mei H."/>
            <person name="Zhang T."/>
            <person name="Gao T."/>
            <person name="Zhang H."/>
        </authorList>
    </citation>
    <scope>NUCLEOTIDE SEQUENCE</scope>
    <source>
        <strain evidence="3">K16</strain>
    </source>
</reference>
<dbReference type="InterPro" id="IPR013103">
    <property type="entry name" value="RVT_2"/>
</dbReference>
<keyword evidence="4" id="KW-1185">Reference proteome</keyword>
<dbReference type="Proteomes" id="UP001289374">
    <property type="component" value="Unassembled WGS sequence"/>
</dbReference>
<name>A0AAE1T8P8_9LAMI</name>
<evidence type="ECO:0000259" key="2">
    <source>
        <dbReference type="Pfam" id="PF07727"/>
    </source>
</evidence>
<organism evidence="3 4">
    <name type="scientific">Sesamum angolense</name>
    <dbReference type="NCBI Taxonomy" id="2727404"/>
    <lineage>
        <taxon>Eukaryota</taxon>
        <taxon>Viridiplantae</taxon>
        <taxon>Streptophyta</taxon>
        <taxon>Embryophyta</taxon>
        <taxon>Tracheophyta</taxon>
        <taxon>Spermatophyta</taxon>
        <taxon>Magnoliopsida</taxon>
        <taxon>eudicotyledons</taxon>
        <taxon>Gunneridae</taxon>
        <taxon>Pentapetalae</taxon>
        <taxon>asterids</taxon>
        <taxon>lamiids</taxon>
        <taxon>Lamiales</taxon>
        <taxon>Pedaliaceae</taxon>
        <taxon>Sesamum</taxon>
    </lineage>
</organism>
<dbReference type="InterPro" id="IPR043502">
    <property type="entry name" value="DNA/RNA_pol_sf"/>
</dbReference>
<evidence type="ECO:0000256" key="1">
    <source>
        <dbReference type="SAM" id="MobiDB-lite"/>
    </source>
</evidence>
<gene>
    <name evidence="3" type="ORF">Sango_2749500</name>
</gene>
<dbReference type="SUPFAM" id="SSF56672">
    <property type="entry name" value="DNA/RNA polymerases"/>
    <property type="match status" value="1"/>
</dbReference>
<accession>A0AAE1T8P8</accession>
<dbReference type="CDD" id="cd09272">
    <property type="entry name" value="RNase_HI_RT_Ty1"/>
    <property type="match status" value="1"/>
</dbReference>
<reference evidence="3" key="1">
    <citation type="submission" date="2020-06" db="EMBL/GenBank/DDBJ databases">
        <authorList>
            <person name="Li T."/>
            <person name="Hu X."/>
            <person name="Zhang T."/>
            <person name="Song X."/>
            <person name="Zhang H."/>
            <person name="Dai N."/>
            <person name="Sheng W."/>
            <person name="Hou X."/>
            <person name="Wei L."/>
        </authorList>
    </citation>
    <scope>NUCLEOTIDE SEQUENCE</scope>
    <source>
        <strain evidence="3">K16</strain>
        <tissue evidence="3">Leaf</tissue>
    </source>
</reference>
<comment type="caution">
    <text evidence="3">The sequence shown here is derived from an EMBL/GenBank/DDBJ whole genome shotgun (WGS) entry which is preliminary data.</text>
</comment>
<dbReference type="EMBL" id="JACGWL010000527">
    <property type="protein sequence ID" value="KAK4383712.1"/>
    <property type="molecule type" value="Genomic_DNA"/>
</dbReference>
<evidence type="ECO:0000313" key="3">
    <source>
        <dbReference type="EMBL" id="KAK4383712.1"/>
    </source>
</evidence>
<feature type="compositionally biased region" description="Basic and acidic residues" evidence="1">
    <location>
        <begin position="14"/>
        <end position="23"/>
    </location>
</feature>